<feature type="domain" description="Cytosol aminopeptidase" evidence="5">
    <location>
        <begin position="29"/>
        <end position="331"/>
    </location>
</feature>
<dbReference type="AlphaFoldDB" id="A0A6J7QW19"/>
<name>A0A6J7QW19_9ZZZZ</name>
<accession>A0A6J7QW19</accession>
<gene>
    <name evidence="6" type="ORF">UFOPK3992_01720</name>
</gene>
<dbReference type="InterPro" id="IPR011356">
    <property type="entry name" value="Leucine_aapep/pepB"/>
</dbReference>
<dbReference type="PANTHER" id="PTHR11963">
    <property type="entry name" value="LEUCINE AMINOPEPTIDASE-RELATED"/>
    <property type="match status" value="1"/>
</dbReference>
<sequence>MVLPAADARDRRVREALKRGQIVGERLTWVRTLTDTPAGHLTPTMLADEIARDAREAGVTVRVWTQRQIRARGFGGLLAVAKGSAELPQVVELSLGDQTAPLGITGKGITFDAGGINLKKPLSEVHWMKSDMASAAAVAGAVSVAARLGLPAGVRAILPLTENMVSGTATRPGDVAVHPGGMTTEVLDTDCEGRVILADGIAYLRLQGVSGIIDVGTLTDAAGFGPDLWAGASNDDALMGEVIGAGYLSGDRGWQLPLVPGYVEMMRSKHADLINGPITLSDSSVLAATYLRQFAGDTPWVHIDTGSKAYITDSWAGWPAGATGAPMRALVRVLEGRER</sequence>
<evidence type="ECO:0000256" key="4">
    <source>
        <dbReference type="ARBA" id="ARBA00022801"/>
    </source>
</evidence>
<dbReference type="EMBL" id="CAFBOZ010000292">
    <property type="protein sequence ID" value="CAB5021155.1"/>
    <property type="molecule type" value="Genomic_DNA"/>
</dbReference>
<dbReference type="InterPro" id="IPR000819">
    <property type="entry name" value="Peptidase_M17_C"/>
</dbReference>
<evidence type="ECO:0000256" key="1">
    <source>
        <dbReference type="ARBA" id="ARBA00009528"/>
    </source>
</evidence>
<dbReference type="PRINTS" id="PR00481">
    <property type="entry name" value="LAMNOPPTDASE"/>
</dbReference>
<dbReference type="SUPFAM" id="SSF53187">
    <property type="entry name" value="Zn-dependent exopeptidases"/>
    <property type="match status" value="1"/>
</dbReference>
<dbReference type="Pfam" id="PF00883">
    <property type="entry name" value="Peptidase_M17"/>
    <property type="match status" value="1"/>
</dbReference>
<reference evidence="6" key="1">
    <citation type="submission" date="2020-05" db="EMBL/GenBank/DDBJ databases">
        <authorList>
            <person name="Chiriac C."/>
            <person name="Salcher M."/>
            <person name="Ghai R."/>
            <person name="Kavagutti S V."/>
        </authorList>
    </citation>
    <scope>NUCLEOTIDE SEQUENCE</scope>
</reference>
<evidence type="ECO:0000313" key="6">
    <source>
        <dbReference type="EMBL" id="CAB5021155.1"/>
    </source>
</evidence>
<protein>
    <submittedName>
        <fullName evidence="6">Unannotated protein</fullName>
    </submittedName>
</protein>
<dbReference type="Gene3D" id="3.40.630.10">
    <property type="entry name" value="Zn peptidases"/>
    <property type="match status" value="1"/>
</dbReference>
<evidence type="ECO:0000259" key="5">
    <source>
        <dbReference type="Pfam" id="PF00883"/>
    </source>
</evidence>
<dbReference type="PANTHER" id="PTHR11963:SF23">
    <property type="entry name" value="CYTOSOL AMINOPEPTIDASE"/>
    <property type="match status" value="1"/>
</dbReference>
<proteinExistence type="inferred from homology"/>
<keyword evidence="4" id="KW-0378">Hydrolase</keyword>
<keyword evidence="3" id="KW-0645">Protease</keyword>
<evidence type="ECO:0000256" key="3">
    <source>
        <dbReference type="ARBA" id="ARBA00022670"/>
    </source>
</evidence>
<comment type="similarity">
    <text evidence="1">Belongs to the peptidase M17 family.</text>
</comment>
<evidence type="ECO:0000256" key="2">
    <source>
        <dbReference type="ARBA" id="ARBA00022438"/>
    </source>
</evidence>
<dbReference type="GO" id="GO:0005737">
    <property type="term" value="C:cytoplasm"/>
    <property type="evidence" value="ECO:0007669"/>
    <property type="project" value="InterPro"/>
</dbReference>
<dbReference type="GO" id="GO:0006508">
    <property type="term" value="P:proteolysis"/>
    <property type="evidence" value="ECO:0007669"/>
    <property type="project" value="UniProtKB-KW"/>
</dbReference>
<dbReference type="GO" id="GO:0030145">
    <property type="term" value="F:manganese ion binding"/>
    <property type="evidence" value="ECO:0007669"/>
    <property type="project" value="InterPro"/>
</dbReference>
<organism evidence="6">
    <name type="scientific">freshwater metagenome</name>
    <dbReference type="NCBI Taxonomy" id="449393"/>
    <lineage>
        <taxon>unclassified sequences</taxon>
        <taxon>metagenomes</taxon>
        <taxon>ecological metagenomes</taxon>
    </lineage>
</organism>
<dbReference type="GO" id="GO:0070006">
    <property type="term" value="F:metalloaminopeptidase activity"/>
    <property type="evidence" value="ECO:0007669"/>
    <property type="project" value="InterPro"/>
</dbReference>
<keyword evidence="2" id="KW-0031">Aminopeptidase</keyword>